<evidence type="ECO:0000256" key="6">
    <source>
        <dbReference type="ARBA" id="ARBA00049157"/>
    </source>
</evidence>
<dbReference type="EMBL" id="DSBW01000083">
    <property type="protein sequence ID" value="HED30797.1"/>
    <property type="molecule type" value="Genomic_DNA"/>
</dbReference>
<reference evidence="9" key="1">
    <citation type="journal article" date="2020" name="mSystems">
        <title>Genome- and Community-Level Interaction Insights into Carbon Utilization and Element Cycling Functions of Hydrothermarchaeota in Hydrothermal Sediment.</title>
        <authorList>
            <person name="Zhou Z."/>
            <person name="Liu Y."/>
            <person name="Xu W."/>
            <person name="Pan J."/>
            <person name="Luo Z.H."/>
            <person name="Li M."/>
        </authorList>
    </citation>
    <scope>NUCLEOTIDE SEQUENCE [LARGE SCALE GENOMIC DNA]</scope>
    <source>
        <strain evidence="9">SpSt-1181</strain>
    </source>
</reference>
<evidence type="ECO:0000256" key="5">
    <source>
        <dbReference type="ARBA" id="ARBA00023239"/>
    </source>
</evidence>
<dbReference type="NCBIfam" id="TIGR02127">
    <property type="entry name" value="pyrF_sub2"/>
    <property type="match status" value="1"/>
</dbReference>
<gene>
    <name evidence="9" type="primary">pyrF</name>
    <name evidence="9" type="ORF">ENN50_03740</name>
</gene>
<dbReference type="PANTHER" id="PTHR43375">
    <property type="entry name" value="OROTIDINE 5'-PHOSPHATE DECARBOXYLASE"/>
    <property type="match status" value="1"/>
</dbReference>
<sequence>MSAARNKANEQISAKHSLLCVGLDSDPEKVPGLFRSMRRPVVEFNNAVIQATRHYAAAYKINTAFYEARGLEGLRDMEESLEHVPCECLSIADAKRADIGNTSKMYARAFFEHWNFDAVTVAPYMGFDSLDPFFAYEEKLVFVLCLTSNPGSADFEERLLDDGRSLYRTVLDKVRSWGRSANAGIVVGATKSSELELIRNEAPDLFMLIPGVGAQGGSLGESTRLGVDENRRSALINVSRGVIYPEGRFESVGQFEDAVREKAAELQKEMAAVLCS</sequence>
<dbReference type="GO" id="GO:0044205">
    <property type="term" value="P:'de novo' UMP biosynthetic process"/>
    <property type="evidence" value="ECO:0007669"/>
    <property type="project" value="UniProtKB-UniPathway"/>
</dbReference>
<proteinExistence type="inferred from homology"/>
<keyword evidence="5 9" id="KW-0456">Lyase</keyword>
<dbReference type="GO" id="GO:0006207">
    <property type="term" value="P:'de novo' pyrimidine nucleobase biosynthetic process"/>
    <property type="evidence" value="ECO:0007669"/>
    <property type="project" value="InterPro"/>
</dbReference>
<feature type="domain" description="Orotidine 5'-phosphate decarboxylase" evidence="8">
    <location>
        <begin position="18"/>
        <end position="255"/>
    </location>
</feature>
<dbReference type="InterPro" id="IPR013785">
    <property type="entry name" value="Aldolase_TIM"/>
</dbReference>
<evidence type="ECO:0000256" key="4">
    <source>
        <dbReference type="ARBA" id="ARBA00022975"/>
    </source>
</evidence>
<comment type="catalytic activity">
    <reaction evidence="6">
        <text>orotidine 5'-phosphate + H(+) = UMP + CO2</text>
        <dbReference type="Rhea" id="RHEA:11596"/>
        <dbReference type="ChEBI" id="CHEBI:15378"/>
        <dbReference type="ChEBI" id="CHEBI:16526"/>
        <dbReference type="ChEBI" id="CHEBI:57538"/>
        <dbReference type="ChEBI" id="CHEBI:57865"/>
        <dbReference type="EC" id="4.1.1.23"/>
    </reaction>
</comment>
<dbReference type="Proteomes" id="UP000886335">
    <property type="component" value="Unassembled WGS sequence"/>
</dbReference>
<evidence type="ECO:0000259" key="8">
    <source>
        <dbReference type="SMART" id="SM00934"/>
    </source>
</evidence>
<evidence type="ECO:0000256" key="2">
    <source>
        <dbReference type="ARBA" id="ARBA00008847"/>
    </source>
</evidence>
<name>A0A831SS34_PROAE</name>
<dbReference type="InterPro" id="IPR011995">
    <property type="entry name" value="OMPdecase_type-2"/>
</dbReference>
<dbReference type="UniPathway" id="UPA00070">
    <property type="reaction ID" value="UER00120"/>
</dbReference>
<comment type="pathway">
    <text evidence="1">Pyrimidine metabolism; UMP biosynthesis via de novo pathway; UMP from orotate: step 2/2.</text>
</comment>
<comment type="caution">
    <text evidence="9">The sequence shown here is derived from an EMBL/GenBank/DDBJ whole genome shotgun (WGS) entry which is preliminary data.</text>
</comment>
<dbReference type="GO" id="GO:0004590">
    <property type="term" value="F:orotidine-5'-phosphate decarboxylase activity"/>
    <property type="evidence" value="ECO:0007669"/>
    <property type="project" value="UniProtKB-UniRule"/>
</dbReference>
<evidence type="ECO:0000256" key="3">
    <source>
        <dbReference type="ARBA" id="ARBA00022793"/>
    </source>
</evidence>
<evidence type="ECO:0000313" key="9">
    <source>
        <dbReference type="EMBL" id="HED30797.1"/>
    </source>
</evidence>
<keyword evidence="4" id="KW-0665">Pyrimidine biosynthesis</keyword>
<protein>
    <recommendedName>
        <fullName evidence="7">Orotidine-5'-phosphate decarboxylase</fullName>
        <ecNumber evidence="7">4.1.1.23</ecNumber>
    </recommendedName>
</protein>
<comment type="similarity">
    <text evidence="2">Belongs to the OMP decarboxylase family. Type 2 subfamily.</text>
</comment>
<dbReference type="SMART" id="SM00934">
    <property type="entry name" value="OMPdecase"/>
    <property type="match status" value="1"/>
</dbReference>
<dbReference type="InterPro" id="IPR001754">
    <property type="entry name" value="OMPdeCOase_dom"/>
</dbReference>
<dbReference type="EC" id="4.1.1.23" evidence="7"/>
<organism evidence="9">
    <name type="scientific">Prosthecochloris aestuarii</name>
    <dbReference type="NCBI Taxonomy" id="1102"/>
    <lineage>
        <taxon>Bacteria</taxon>
        <taxon>Pseudomonadati</taxon>
        <taxon>Chlorobiota</taxon>
        <taxon>Chlorobiia</taxon>
        <taxon>Chlorobiales</taxon>
        <taxon>Chlorobiaceae</taxon>
        <taxon>Prosthecochloris</taxon>
    </lineage>
</organism>
<dbReference type="SUPFAM" id="SSF51366">
    <property type="entry name" value="Ribulose-phoshate binding barrel"/>
    <property type="match status" value="1"/>
</dbReference>
<keyword evidence="3" id="KW-0210">Decarboxylase</keyword>
<dbReference type="Pfam" id="PF00215">
    <property type="entry name" value="OMPdecase"/>
    <property type="match status" value="1"/>
</dbReference>
<dbReference type="InterPro" id="IPR011060">
    <property type="entry name" value="RibuloseP-bd_barrel"/>
</dbReference>
<dbReference type="PANTHER" id="PTHR43375:SF1">
    <property type="entry name" value="OROTIDINE 5'-PHOSPHATE DECARBOXYLASE"/>
    <property type="match status" value="1"/>
</dbReference>
<dbReference type="AlphaFoldDB" id="A0A831SS34"/>
<accession>A0A831SS34</accession>
<dbReference type="Gene3D" id="3.20.20.70">
    <property type="entry name" value="Aldolase class I"/>
    <property type="match status" value="1"/>
</dbReference>
<evidence type="ECO:0000256" key="7">
    <source>
        <dbReference type="NCBIfam" id="TIGR02127"/>
    </source>
</evidence>
<dbReference type="CDD" id="cd04725">
    <property type="entry name" value="OMP_decarboxylase_like"/>
    <property type="match status" value="1"/>
</dbReference>
<evidence type="ECO:0000256" key="1">
    <source>
        <dbReference type="ARBA" id="ARBA00004861"/>
    </source>
</evidence>